<evidence type="ECO:0000313" key="11">
    <source>
        <dbReference type="EMBL" id="RHA17444.1"/>
    </source>
</evidence>
<dbReference type="Proteomes" id="UP000284779">
    <property type="component" value="Unassembled WGS sequence"/>
</dbReference>
<feature type="transmembrane region" description="Helical" evidence="9">
    <location>
        <begin position="109"/>
        <end position="134"/>
    </location>
</feature>
<keyword evidence="3 9" id="KW-0813">Transport</keyword>
<evidence type="ECO:0000256" key="6">
    <source>
        <dbReference type="ARBA" id="ARBA00022692"/>
    </source>
</evidence>
<dbReference type="AlphaFoldDB" id="A0A413R6C1"/>
<dbReference type="Proteomes" id="UP000286186">
    <property type="component" value="Unassembled WGS sequence"/>
</dbReference>
<dbReference type="GO" id="GO:0015920">
    <property type="term" value="P:lipopolysaccharide transport"/>
    <property type="evidence" value="ECO:0007669"/>
    <property type="project" value="TreeGrafter"/>
</dbReference>
<feature type="transmembrane region" description="Helical" evidence="9">
    <location>
        <begin position="31"/>
        <end position="56"/>
    </location>
</feature>
<evidence type="ECO:0000313" key="16">
    <source>
        <dbReference type="Proteomes" id="UP000286186"/>
    </source>
</evidence>
<feature type="transmembrane region" description="Helical" evidence="9">
    <location>
        <begin position="177"/>
        <end position="196"/>
    </location>
</feature>
<dbReference type="PANTHER" id="PTHR30413">
    <property type="entry name" value="INNER MEMBRANE TRANSPORT PERMEASE"/>
    <property type="match status" value="1"/>
</dbReference>
<dbReference type="PRINTS" id="PR00164">
    <property type="entry name" value="ABC2TRNSPORT"/>
</dbReference>
<comment type="similarity">
    <text evidence="2 9">Belongs to the ABC-2 integral membrane protein family.</text>
</comment>
<keyword evidence="5" id="KW-0997">Cell inner membrane</keyword>
<evidence type="ECO:0000256" key="9">
    <source>
        <dbReference type="RuleBase" id="RU361157"/>
    </source>
</evidence>
<dbReference type="RefSeq" id="WP_005361377.1">
    <property type="nucleotide sequence ID" value="NZ_CATWJF010000002.1"/>
</dbReference>
<dbReference type="PROSITE" id="PS51012">
    <property type="entry name" value="ABC_TM2"/>
    <property type="match status" value="1"/>
</dbReference>
<proteinExistence type="inferred from homology"/>
<evidence type="ECO:0000256" key="5">
    <source>
        <dbReference type="ARBA" id="ARBA00022519"/>
    </source>
</evidence>
<reference evidence="14 15" key="1">
    <citation type="submission" date="2018-08" db="EMBL/GenBank/DDBJ databases">
        <title>A genome reference for cultivated species of the human gut microbiota.</title>
        <authorList>
            <person name="Zou Y."/>
            <person name="Xue W."/>
            <person name="Luo G."/>
        </authorList>
    </citation>
    <scope>NUCLEOTIDE SEQUENCE [LARGE SCALE GENOMIC DNA]</scope>
    <source>
        <strain evidence="13 16">AM23-22</strain>
        <strain evidence="12 15">AM42-30</strain>
        <strain evidence="11 14">AM44-11BH</strain>
    </source>
</reference>
<evidence type="ECO:0000256" key="8">
    <source>
        <dbReference type="ARBA" id="ARBA00023136"/>
    </source>
</evidence>
<dbReference type="GO" id="GO:0140359">
    <property type="term" value="F:ABC-type transporter activity"/>
    <property type="evidence" value="ECO:0007669"/>
    <property type="project" value="InterPro"/>
</dbReference>
<dbReference type="Pfam" id="PF01061">
    <property type="entry name" value="ABC2_membrane"/>
    <property type="match status" value="1"/>
</dbReference>
<feature type="transmembrane region" description="Helical" evidence="9">
    <location>
        <begin position="140"/>
        <end position="165"/>
    </location>
</feature>
<evidence type="ECO:0000313" key="12">
    <source>
        <dbReference type="EMBL" id="RHA81293.1"/>
    </source>
</evidence>
<sequence length="269" mass="31033">MKNYIDSFMRYRFLLVELVKKGIKLKYRRSYLGLIWTLLEPLLTMIVLTFVFGSMLGSKGGVYGPELYPVYILCGRLLYSCFSSASKIGMRSIRSNQAMIKKVYVPKYLYPLSSVIYNYVIFLLSLIVLAIVGVVRGIPLTWHIIEIVIPVFVLLIMCIAAAMFLSTVCVFFRDIEYLWDVLLMLLMYCSAIFYYVDNIGSSVVRTVIRMNPLYCIIENFRHIVLLGESIFTSSMEINMLIYSSVFSVVALIISVIVFKKNQDRFILYI</sequence>
<keyword evidence="14" id="KW-1185">Reference proteome</keyword>
<name>A0A413R6C1_9FIRM</name>
<dbReference type="EMBL" id="QRHR01000002">
    <property type="protein sequence ID" value="RHF90264.1"/>
    <property type="molecule type" value="Genomic_DNA"/>
</dbReference>
<evidence type="ECO:0000256" key="2">
    <source>
        <dbReference type="ARBA" id="ARBA00007783"/>
    </source>
</evidence>
<evidence type="ECO:0000256" key="3">
    <source>
        <dbReference type="ARBA" id="ARBA00022448"/>
    </source>
</evidence>
<evidence type="ECO:0000313" key="13">
    <source>
        <dbReference type="EMBL" id="RHF90264.1"/>
    </source>
</evidence>
<accession>A0A413R6C1</accession>
<dbReference type="InterPro" id="IPR047817">
    <property type="entry name" value="ABC2_TM_bact-type"/>
</dbReference>
<keyword evidence="7 9" id="KW-1133">Transmembrane helix</keyword>
<feature type="domain" description="ABC transmembrane type-2" evidence="10">
    <location>
        <begin position="32"/>
        <end position="261"/>
    </location>
</feature>
<dbReference type="PANTHER" id="PTHR30413:SF8">
    <property type="entry name" value="TRANSPORT PERMEASE PROTEIN"/>
    <property type="match status" value="1"/>
</dbReference>
<dbReference type="InterPro" id="IPR013525">
    <property type="entry name" value="ABC2_TM"/>
</dbReference>
<keyword evidence="8 9" id="KW-0472">Membrane</keyword>
<evidence type="ECO:0000256" key="7">
    <source>
        <dbReference type="ARBA" id="ARBA00022989"/>
    </source>
</evidence>
<dbReference type="Proteomes" id="UP000285740">
    <property type="component" value="Unassembled WGS sequence"/>
</dbReference>
<dbReference type="EMBL" id="QSFD01000009">
    <property type="protein sequence ID" value="RHA17444.1"/>
    <property type="molecule type" value="Genomic_DNA"/>
</dbReference>
<keyword evidence="6 9" id="KW-0812">Transmembrane</keyword>
<comment type="subcellular location">
    <subcellularLocation>
        <location evidence="1">Cell inner membrane</location>
        <topology evidence="1">Multi-pass membrane protein</topology>
    </subcellularLocation>
    <subcellularLocation>
        <location evidence="9">Cell membrane</location>
        <topology evidence="9">Multi-pass membrane protein</topology>
    </subcellularLocation>
</comment>
<gene>
    <name evidence="13" type="ORF">DW652_02980</name>
    <name evidence="12" type="ORF">DW918_03555</name>
    <name evidence="11" type="ORF">DW944_09660</name>
</gene>
<feature type="transmembrane region" description="Helical" evidence="9">
    <location>
        <begin position="68"/>
        <end position="88"/>
    </location>
</feature>
<evidence type="ECO:0000256" key="1">
    <source>
        <dbReference type="ARBA" id="ARBA00004429"/>
    </source>
</evidence>
<dbReference type="EMBL" id="QSFV01000006">
    <property type="protein sequence ID" value="RHA81293.1"/>
    <property type="molecule type" value="Genomic_DNA"/>
</dbReference>
<dbReference type="GO" id="GO:0043190">
    <property type="term" value="C:ATP-binding cassette (ABC) transporter complex"/>
    <property type="evidence" value="ECO:0007669"/>
    <property type="project" value="InterPro"/>
</dbReference>
<evidence type="ECO:0000313" key="15">
    <source>
        <dbReference type="Proteomes" id="UP000285740"/>
    </source>
</evidence>
<feature type="transmembrane region" description="Helical" evidence="9">
    <location>
        <begin position="239"/>
        <end position="258"/>
    </location>
</feature>
<evidence type="ECO:0000256" key="4">
    <source>
        <dbReference type="ARBA" id="ARBA00022475"/>
    </source>
</evidence>
<evidence type="ECO:0000259" key="10">
    <source>
        <dbReference type="PROSITE" id="PS51012"/>
    </source>
</evidence>
<comment type="caution">
    <text evidence="11">The sequence shown here is derived from an EMBL/GenBank/DDBJ whole genome shotgun (WGS) entry which is preliminary data.</text>
</comment>
<dbReference type="InterPro" id="IPR000412">
    <property type="entry name" value="ABC_2_transport"/>
</dbReference>
<keyword evidence="4 9" id="KW-1003">Cell membrane</keyword>
<evidence type="ECO:0000313" key="14">
    <source>
        <dbReference type="Proteomes" id="UP000284779"/>
    </source>
</evidence>
<organism evidence="11 14">
    <name type="scientific">Eubacterium ventriosum</name>
    <dbReference type="NCBI Taxonomy" id="39496"/>
    <lineage>
        <taxon>Bacteria</taxon>
        <taxon>Bacillati</taxon>
        <taxon>Bacillota</taxon>
        <taxon>Clostridia</taxon>
        <taxon>Eubacteriales</taxon>
        <taxon>Eubacteriaceae</taxon>
        <taxon>Eubacterium</taxon>
    </lineage>
</organism>
<protein>
    <recommendedName>
        <fullName evidence="9">Transport permease protein</fullName>
    </recommendedName>
</protein>